<dbReference type="SMART" id="SM00347">
    <property type="entry name" value="HTH_MARR"/>
    <property type="match status" value="1"/>
</dbReference>
<keyword evidence="3" id="KW-0804">Transcription</keyword>
<dbReference type="PRINTS" id="PR00598">
    <property type="entry name" value="HTHMARR"/>
</dbReference>
<gene>
    <name evidence="5" type="ORF">H9968_10070</name>
</gene>
<keyword evidence="1" id="KW-0805">Transcription regulation</keyword>
<evidence type="ECO:0000313" key="5">
    <source>
        <dbReference type="EMBL" id="HIZ40241.1"/>
    </source>
</evidence>
<reference evidence="5" key="2">
    <citation type="submission" date="2021-04" db="EMBL/GenBank/DDBJ databases">
        <authorList>
            <person name="Gilroy R."/>
        </authorList>
    </citation>
    <scope>NUCLEOTIDE SEQUENCE</scope>
    <source>
        <strain evidence="5">CHK179-28034</strain>
    </source>
</reference>
<name>A0A9D2ENA8_9FIRM</name>
<dbReference type="PANTHER" id="PTHR42756:SF1">
    <property type="entry name" value="TRANSCRIPTIONAL REPRESSOR OF EMRAB OPERON"/>
    <property type="match status" value="1"/>
</dbReference>
<dbReference type="Proteomes" id="UP000824049">
    <property type="component" value="Unassembled WGS sequence"/>
</dbReference>
<dbReference type="InterPro" id="IPR036388">
    <property type="entry name" value="WH-like_DNA-bd_sf"/>
</dbReference>
<protein>
    <submittedName>
        <fullName evidence="5">MarR family transcriptional regulator</fullName>
    </submittedName>
</protein>
<accession>A0A9D2ENA8</accession>
<dbReference type="GO" id="GO:0003700">
    <property type="term" value="F:DNA-binding transcription factor activity"/>
    <property type="evidence" value="ECO:0007669"/>
    <property type="project" value="InterPro"/>
</dbReference>
<evidence type="ECO:0000256" key="2">
    <source>
        <dbReference type="ARBA" id="ARBA00023125"/>
    </source>
</evidence>
<comment type="caution">
    <text evidence="5">The sequence shown here is derived from an EMBL/GenBank/DDBJ whole genome shotgun (WGS) entry which is preliminary data.</text>
</comment>
<dbReference type="PROSITE" id="PS50995">
    <property type="entry name" value="HTH_MARR_2"/>
    <property type="match status" value="1"/>
</dbReference>
<evidence type="ECO:0000256" key="3">
    <source>
        <dbReference type="ARBA" id="ARBA00023163"/>
    </source>
</evidence>
<organism evidence="5 6">
    <name type="scientific">Candidatus Anaerobutyricum stercoris</name>
    <dbReference type="NCBI Taxonomy" id="2838457"/>
    <lineage>
        <taxon>Bacteria</taxon>
        <taxon>Bacillati</taxon>
        <taxon>Bacillota</taxon>
        <taxon>Clostridia</taxon>
        <taxon>Lachnospirales</taxon>
        <taxon>Lachnospiraceae</taxon>
        <taxon>Anaerobutyricum</taxon>
    </lineage>
</organism>
<evidence type="ECO:0000256" key="1">
    <source>
        <dbReference type="ARBA" id="ARBA00023015"/>
    </source>
</evidence>
<feature type="domain" description="HTH marR-type" evidence="4">
    <location>
        <begin position="10"/>
        <end position="145"/>
    </location>
</feature>
<dbReference type="SUPFAM" id="SSF46785">
    <property type="entry name" value="Winged helix' DNA-binding domain"/>
    <property type="match status" value="1"/>
</dbReference>
<dbReference type="InterPro" id="IPR000835">
    <property type="entry name" value="HTH_MarR-typ"/>
</dbReference>
<keyword evidence="2" id="KW-0238">DNA-binding</keyword>
<evidence type="ECO:0000313" key="6">
    <source>
        <dbReference type="Proteomes" id="UP000824049"/>
    </source>
</evidence>
<dbReference type="AlphaFoldDB" id="A0A9D2ENA8"/>
<dbReference type="GO" id="GO:0003677">
    <property type="term" value="F:DNA binding"/>
    <property type="evidence" value="ECO:0007669"/>
    <property type="project" value="UniProtKB-KW"/>
</dbReference>
<reference evidence="5" key="1">
    <citation type="journal article" date="2021" name="PeerJ">
        <title>Extensive microbial diversity within the chicken gut microbiome revealed by metagenomics and culture.</title>
        <authorList>
            <person name="Gilroy R."/>
            <person name="Ravi A."/>
            <person name="Getino M."/>
            <person name="Pursley I."/>
            <person name="Horton D.L."/>
            <person name="Alikhan N.F."/>
            <person name="Baker D."/>
            <person name="Gharbi K."/>
            <person name="Hall N."/>
            <person name="Watson M."/>
            <person name="Adriaenssens E.M."/>
            <person name="Foster-Nyarko E."/>
            <person name="Jarju S."/>
            <person name="Secka A."/>
            <person name="Antonio M."/>
            <person name="Oren A."/>
            <person name="Chaudhuri R.R."/>
            <person name="La Ragione R."/>
            <person name="Hildebrand F."/>
            <person name="Pallen M.J."/>
        </authorList>
    </citation>
    <scope>NUCLEOTIDE SEQUENCE</scope>
    <source>
        <strain evidence="5">CHK179-28034</strain>
    </source>
</reference>
<evidence type="ECO:0000259" key="4">
    <source>
        <dbReference type="PROSITE" id="PS50995"/>
    </source>
</evidence>
<sequence>MEGRNEYDSTYHVGRMINGLSHQLKRQMCALEEESGLTNMQSLVLHYIAFQTVERDIYQKDVEKAFQIRRSTATGILQFLEKEGYIYRETVERDARLKKIVPTEKTKELHGHIISNIRYMEALLRKDIPREELEVCIHVLERMSANLADYENDRGKETTKHE</sequence>
<dbReference type="Gene3D" id="1.10.10.10">
    <property type="entry name" value="Winged helix-like DNA-binding domain superfamily/Winged helix DNA-binding domain"/>
    <property type="match status" value="1"/>
</dbReference>
<dbReference type="InterPro" id="IPR036390">
    <property type="entry name" value="WH_DNA-bd_sf"/>
</dbReference>
<dbReference type="EMBL" id="DXBR01000090">
    <property type="protein sequence ID" value="HIZ40241.1"/>
    <property type="molecule type" value="Genomic_DNA"/>
</dbReference>
<dbReference type="PANTHER" id="PTHR42756">
    <property type="entry name" value="TRANSCRIPTIONAL REGULATOR, MARR"/>
    <property type="match status" value="1"/>
</dbReference>
<dbReference type="Pfam" id="PF12802">
    <property type="entry name" value="MarR_2"/>
    <property type="match status" value="1"/>
</dbReference>
<proteinExistence type="predicted"/>